<dbReference type="CDD" id="cd01168">
    <property type="entry name" value="adenosine_kinase"/>
    <property type="match status" value="1"/>
</dbReference>
<sequence>MAAADIDVLTIGNAIVDIIAQVPEEFLAHHDVTKGAMTLIDTARATALYDTMGPAVETSGGSAGNTVAGVVSLGGRGAYIGKVSSDTLGTVFTADIRAQKVVYETRPLAGEPPTARSMILVTPDGERSMSTYLGACVELGPEDVDAALVASAKVTYFEGYLWDPPRAKDAIRLAARIAHEHGREVAMTLSDSFCVHRYRAEFLDLMRSGTVDIVFANEAEALALYETDDLDEAIRRIGEDTHRIACVTRSEKGCAVVEKGTRIDVVATPVRQLLDTTGAGDLFASGFLRGYTANLSNEDAAKLGTIAAAHIIEQIGPRPQQRLALLPAAAEILARIR</sequence>
<name>A0A7V7PP02_9HYPH</name>
<feature type="domain" description="Carbohydrate kinase PfkB" evidence="4">
    <location>
        <begin position="56"/>
        <end position="318"/>
    </location>
</feature>
<comment type="caution">
    <text evidence="5">The sequence shown here is derived from an EMBL/GenBank/DDBJ whole genome shotgun (WGS) entry which is preliminary data.</text>
</comment>
<proteinExistence type="inferred from homology"/>
<evidence type="ECO:0000256" key="3">
    <source>
        <dbReference type="ARBA" id="ARBA00022777"/>
    </source>
</evidence>
<keyword evidence="3 5" id="KW-0418">Kinase</keyword>
<organism evidence="5 6">
    <name type="scientific">Plantimonas leprariae</name>
    <dbReference type="NCBI Taxonomy" id="2615207"/>
    <lineage>
        <taxon>Bacteria</taxon>
        <taxon>Pseudomonadati</taxon>
        <taxon>Pseudomonadota</taxon>
        <taxon>Alphaproteobacteria</taxon>
        <taxon>Hyphomicrobiales</taxon>
        <taxon>Aurantimonadaceae</taxon>
        <taxon>Plantimonas</taxon>
    </lineage>
</organism>
<gene>
    <name evidence="5" type="ORF">F6X38_12625</name>
</gene>
<dbReference type="Proteomes" id="UP000432089">
    <property type="component" value="Unassembled WGS sequence"/>
</dbReference>
<dbReference type="PANTHER" id="PTHR43320:SF3">
    <property type="entry name" value="CARBOHYDRATE KINASE PFKB DOMAIN-CONTAINING PROTEIN"/>
    <property type="match status" value="1"/>
</dbReference>
<evidence type="ECO:0000256" key="1">
    <source>
        <dbReference type="ARBA" id="ARBA00010688"/>
    </source>
</evidence>
<accession>A0A7V7PP02</accession>
<dbReference type="Gene3D" id="3.40.1190.20">
    <property type="match status" value="1"/>
</dbReference>
<evidence type="ECO:0000313" key="5">
    <source>
        <dbReference type="EMBL" id="KAB0679659.1"/>
    </source>
</evidence>
<evidence type="ECO:0000256" key="2">
    <source>
        <dbReference type="ARBA" id="ARBA00022679"/>
    </source>
</evidence>
<evidence type="ECO:0000259" key="4">
    <source>
        <dbReference type="Pfam" id="PF00294"/>
    </source>
</evidence>
<comment type="similarity">
    <text evidence="1">Belongs to the carbohydrate kinase PfkB family.</text>
</comment>
<dbReference type="PROSITE" id="PS00584">
    <property type="entry name" value="PFKB_KINASES_2"/>
    <property type="match status" value="1"/>
</dbReference>
<dbReference type="AlphaFoldDB" id="A0A7V7PP02"/>
<evidence type="ECO:0000313" key="6">
    <source>
        <dbReference type="Proteomes" id="UP000432089"/>
    </source>
</evidence>
<dbReference type="EMBL" id="VZDO01000009">
    <property type="protein sequence ID" value="KAB0679659.1"/>
    <property type="molecule type" value="Genomic_DNA"/>
</dbReference>
<keyword evidence="2" id="KW-0808">Transferase</keyword>
<dbReference type="InterPro" id="IPR052700">
    <property type="entry name" value="Carb_kinase_PfkB-like"/>
</dbReference>
<keyword evidence="6" id="KW-1185">Reference proteome</keyword>
<dbReference type="InterPro" id="IPR029056">
    <property type="entry name" value="Ribokinase-like"/>
</dbReference>
<dbReference type="InterPro" id="IPR011611">
    <property type="entry name" value="PfkB_dom"/>
</dbReference>
<dbReference type="Pfam" id="PF00294">
    <property type="entry name" value="PfkB"/>
    <property type="match status" value="1"/>
</dbReference>
<dbReference type="GO" id="GO:0016301">
    <property type="term" value="F:kinase activity"/>
    <property type="evidence" value="ECO:0007669"/>
    <property type="project" value="UniProtKB-KW"/>
</dbReference>
<reference evidence="5 6" key="1">
    <citation type="submission" date="2019-09" db="EMBL/GenBank/DDBJ databases">
        <title>YIM 132180 draft genome.</title>
        <authorList>
            <person name="Zhang K."/>
        </authorList>
    </citation>
    <scope>NUCLEOTIDE SEQUENCE [LARGE SCALE GENOMIC DNA]</scope>
    <source>
        <strain evidence="5 6">YIM 132180</strain>
    </source>
</reference>
<protein>
    <submittedName>
        <fullName evidence="5">Adenosine kinase</fullName>
    </submittedName>
</protein>
<dbReference type="RefSeq" id="WP_150970183.1">
    <property type="nucleotide sequence ID" value="NZ_VZDO01000009.1"/>
</dbReference>
<dbReference type="InterPro" id="IPR002173">
    <property type="entry name" value="Carboh/pur_kinase_PfkB_CS"/>
</dbReference>
<dbReference type="SUPFAM" id="SSF53613">
    <property type="entry name" value="Ribokinase-like"/>
    <property type="match status" value="1"/>
</dbReference>
<dbReference type="PANTHER" id="PTHR43320">
    <property type="entry name" value="SUGAR KINASE"/>
    <property type="match status" value="1"/>
</dbReference>